<dbReference type="EMBL" id="JBHTCE010000001">
    <property type="protein sequence ID" value="MFC7388607.1"/>
    <property type="molecule type" value="Genomic_DNA"/>
</dbReference>
<organism evidence="1 2">
    <name type="scientific">Exiguobacterium aestuarii</name>
    <dbReference type="NCBI Taxonomy" id="273527"/>
    <lineage>
        <taxon>Bacteria</taxon>
        <taxon>Bacillati</taxon>
        <taxon>Bacillota</taxon>
        <taxon>Bacilli</taxon>
        <taxon>Bacillales</taxon>
        <taxon>Bacillales Family XII. Incertae Sedis</taxon>
        <taxon>Exiguobacterium</taxon>
    </lineage>
</organism>
<accession>A0ABW2PGI2</accession>
<evidence type="ECO:0000313" key="1">
    <source>
        <dbReference type="EMBL" id="MFC7388607.1"/>
    </source>
</evidence>
<name>A0ABW2PGI2_9BACL</name>
<keyword evidence="2" id="KW-1185">Reference proteome</keyword>
<comment type="caution">
    <text evidence="1">The sequence shown here is derived from an EMBL/GenBank/DDBJ whole genome shotgun (WGS) entry which is preliminary data.</text>
</comment>
<sequence>MTYVLLLILAVFLFGAMIFAALALPNLRNILFNRGSLFNQQSETVTCPKCKTSFKRAPGDAQTCPNCYHTF</sequence>
<gene>
    <name evidence="1" type="ORF">ACFQO8_00550</name>
</gene>
<evidence type="ECO:0000313" key="2">
    <source>
        <dbReference type="Proteomes" id="UP001596439"/>
    </source>
</evidence>
<protein>
    <submittedName>
        <fullName evidence="1">Uncharacterized protein</fullName>
    </submittedName>
</protein>
<proteinExistence type="predicted"/>
<dbReference type="RefSeq" id="WP_214786007.1">
    <property type="nucleotide sequence ID" value="NZ_JANIEL010000030.1"/>
</dbReference>
<reference evidence="2" key="1">
    <citation type="journal article" date="2019" name="Int. J. Syst. Evol. Microbiol.">
        <title>The Global Catalogue of Microorganisms (GCM) 10K type strain sequencing project: providing services to taxonomists for standard genome sequencing and annotation.</title>
        <authorList>
            <consortium name="The Broad Institute Genomics Platform"/>
            <consortium name="The Broad Institute Genome Sequencing Center for Infectious Disease"/>
            <person name="Wu L."/>
            <person name="Ma J."/>
        </authorList>
    </citation>
    <scope>NUCLEOTIDE SEQUENCE [LARGE SCALE GENOMIC DNA]</scope>
    <source>
        <strain evidence="2">CCUG 55590</strain>
    </source>
</reference>
<dbReference type="Proteomes" id="UP001596439">
    <property type="component" value="Unassembled WGS sequence"/>
</dbReference>